<dbReference type="Proteomes" id="UP001162131">
    <property type="component" value="Unassembled WGS sequence"/>
</dbReference>
<reference evidence="1" key="1">
    <citation type="submission" date="2021-09" db="EMBL/GenBank/DDBJ databases">
        <authorList>
            <consortium name="AG Swart"/>
            <person name="Singh M."/>
            <person name="Singh A."/>
            <person name="Seah K."/>
            <person name="Emmerich C."/>
        </authorList>
    </citation>
    <scope>NUCLEOTIDE SEQUENCE</scope>
    <source>
        <strain evidence="1">ATCC30299</strain>
    </source>
</reference>
<dbReference type="EMBL" id="CAJZBQ010000033">
    <property type="protein sequence ID" value="CAG9323330.1"/>
    <property type="molecule type" value="Genomic_DNA"/>
</dbReference>
<protein>
    <submittedName>
        <fullName evidence="1">Uncharacterized protein</fullName>
    </submittedName>
</protein>
<keyword evidence="2" id="KW-1185">Reference proteome</keyword>
<sequence length="625" mass="74602">MINYHNMINEGFLKSLEACLPYLVNLIIKLATIRNECCIDALIKILTLSCFAATINNSILGQEMFAAIIPFFQLNFSRFNTKNSPALYMDLLLRRFLQFLNFTLVENMDFEFDLEFWIKVLDIISKEKTWNLLFLALSRYLNLTAKKGVERKSKEEIKNIKKRRSEMFLRLILQKQVSNNFQPGDDKYVFFCKNKYWTSFSVNFYREKAIEMAGNVKASSSYFGEVINILDWYMIIKKRRNIGFIISESQLYKFFDWPKIWKEKIRQFDALATYQIHANSYDLNFLREYFSNIWQMDDWYRNISDAEKIILELLLLNYNNKTFNEDFEALAVKFSFRFFEHVYENASKYIIREGTKIIEIFSLIFKFLPQSWEFIKANAKMDDGDIIILKFKNIKDRYSKCLLLIYLQDLNKNYSVTAALAYFLRFIDHLINYLQSRKGYDSFCIDILFSNNVNGFSLSNIDYNDPQHCAKILMSIFWETDFRGKKWIMELKKKKKRIEEIKNQSKEIKPENNFENTNPLYESPSDWSQLSNEKKLKIDNLENLSIWDNLISKTNTKLIIDLLNDFKESYILKMLFDKDWFQPQVKKWLLSQLKNLFNLSLKRSEKSVNFIAETNSFVIRLISNN</sequence>
<comment type="caution">
    <text evidence="1">The sequence shown here is derived from an EMBL/GenBank/DDBJ whole genome shotgun (WGS) entry which is preliminary data.</text>
</comment>
<evidence type="ECO:0000313" key="1">
    <source>
        <dbReference type="EMBL" id="CAG9323330.1"/>
    </source>
</evidence>
<accession>A0AAU9JIL0</accession>
<proteinExistence type="predicted"/>
<name>A0AAU9JIL0_9CILI</name>
<dbReference type="AlphaFoldDB" id="A0AAU9JIL0"/>
<organism evidence="1 2">
    <name type="scientific">Blepharisma stoltei</name>
    <dbReference type="NCBI Taxonomy" id="1481888"/>
    <lineage>
        <taxon>Eukaryota</taxon>
        <taxon>Sar</taxon>
        <taxon>Alveolata</taxon>
        <taxon>Ciliophora</taxon>
        <taxon>Postciliodesmatophora</taxon>
        <taxon>Heterotrichea</taxon>
        <taxon>Heterotrichida</taxon>
        <taxon>Blepharismidae</taxon>
        <taxon>Blepharisma</taxon>
    </lineage>
</organism>
<evidence type="ECO:0000313" key="2">
    <source>
        <dbReference type="Proteomes" id="UP001162131"/>
    </source>
</evidence>
<gene>
    <name evidence="1" type="ORF">BSTOLATCC_MIC33230</name>
</gene>